<dbReference type="AlphaFoldDB" id="A0A7W2AHM0"/>
<keyword evidence="2" id="KW-1133">Transmembrane helix</keyword>
<keyword evidence="1" id="KW-0175">Coiled coil</keyword>
<keyword evidence="2" id="KW-0472">Membrane</keyword>
<dbReference type="RefSeq" id="WP_033101863.1">
    <property type="nucleotide sequence ID" value="NZ_JACEIP010000010.1"/>
</dbReference>
<sequence>MEVLLDIVKNNGVWATLFVFLLLYTLRQAEKREEKLMNFIDEMSDNFEKLSWNLEKLAEDVDKIREKVSGD</sequence>
<organism evidence="3 4">
    <name type="scientific">Thermoactinomyces daqus</name>
    <dbReference type="NCBI Taxonomy" id="1329516"/>
    <lineage>
        <taxon>Bacteria</taxon>
        <taxon>Bacillati</taxon>
        <taxon>Bacillota</taxon>
        <taxon>Bacilli</taxon>
        <taxon>Bacillales</taxon>
        <taxon>Thermoactinomycetaceae</taxon>
        <taxon>Thermoactinomyces</taxon>
    </lineage>
</organism>
<dbReference type="EMBL" id="JACEIP010000010">
    <property type="protein sequence ID" value="MBA4542881.1"/>
    <property type="molecule type" value="Genomic_DNA"/>
</dbReference>
<feature type="coiled-coil region" evidence="1">
    <location>
        <begin position="26"/>
        <end position="67"/>
    </location>
</feature>
<feature type="transmembrane region" description="Helical" evidence="2">
    <location>
        <begin position="12"/>
        <end position="29"/>
    </location>
</feature>
<name>A0A7W2AHM0_9BACL</name>
<keyword evidence="4" id="KW-1185">Reference proteome</keyword>
<evidence type="ECO:0000256" key="1">
    <source>
        <dbReference type="SAM" id="Coils"/>
    </source>
</evidence>
<accession>A0A7W2AHM0</accession>
<proteinExistence type="predicted"/>
<evidence type="ECO:0000313" key="4">
    <source>
        <dbReference type="Proteomes" id="UP000530514"/>
    </source>
</evidence>
<dbReference type="InterPro" id="IPR024405">
    <property type="entry name" value="Phage_BhlA/UviB"/>
</dbReference>
<protein>
    <submittedName>
        <fullName evidence="3">Uncharacterized protein</fullName>
    </submittedName>
</protein>
<dbReference type="Pfam" id="PF10960">
    <property type="entry name" value="Holin_BhlA"/>
    <property type="match status" value="1"/>
</dbReference>
<evidence type="ECO:0000313" key="3">
    <source>
        <dbReference type="EMBL" id="MBA4542881.1"/>
    </source>
</evidence>
<comment type="caution">
    <text evidence="3">The sequence shown here is derived from an EMBL/GenBank/DDBJ whole genome shotgun (WGS) entry which is preliminary data.</text>
</comment>
<dbReference type="OrthoDB" id="2680433at2"/>
<keyword evidence="2" id="KW-0812">Transmembrane</keyword>
<reference evidence="3 4" key="1">
    <citation type="submission" date="2020-07" db="EMBL/GenBank/DDBJ databases">
        <authorList>
            <person name="Feng H."/>
        </authorList>
    </citation>
    <scope>NUCLEOTIDE SEQUENCE [LARGE SCALE GENOMIC DNA]</scope>
    <source>
        <strain evidence="4">s-11</strain>
    </source>
</reference>
<dbReference type="Proteomes" id="UP000530514">
    <property type="component" value="Unassembled WGS sequence"/>
</dbReference>
<evidence type="ECO:0000256" key="2">
    <source>
        <dbReference type="SAM" id="Phobius"/>
    </source>
</evidence>
<gene>
    <name evidence="3" type="ORF">H1164_08200</name>
</gene>